<evidence type="ECO:0000256" key="1">
    <source>
        <dbReference type="SAM" id="Coils"/>
    </source>
</evidence>
<reference evidence="3 4" key="1">
    <citation type="submission" date="2016-07" db="EMBL/GenBank/DDBJ databases">
        <authorList>
            <person name="Jeong J.-J."/>
            <person name="Kim D.W."/>
            <person name="Sang M.K."/>
            <person name="Choi I.-G."/>
            <person name="Kim K.D."/>
        </authorList>
    </citation>
    <scope>NUCLEOTIDE SEQUENCE [LARGE SCALE GENOMIC DNA]</scope>
    <source>
        <strain evidence="3 4">UTM-3</strain>
    </source>
</reference>
<keyword evidence="2" id="KW-0812">Transmembrane</keyword>
<keyword evidence="2" id="KW-0472">Membrane</keyword>
<dbReference type="SUPFAM" id="SSF46894">
    <property type="entry name" value="C-terminal effector domain of the bipartite response regulators"/>
    <property type="match status" value="1"/>
</dbReference>
<evidence type="ECO:0000313" key="4">
    <source>
        <dbReference type="Proteomes" id="UP000092651"/>
    </source>
</evidence>
<name>A0A1B8ZY24_9FLAO</name>
<dbReference type="AlphaFoldDB" id="A0A1B8ZY24"/>
<dbReference type="EMBL" id="MAYH01000012">
    <property type="protein sequence ID" value="OCA76485.1"/>
    <property type="molecule type" value="Genomic_DNA"/>
</dbReference>
<evidence type="ECO:0000256" key="2">
    <source>
        <dbReference type="SAM" id="Phobius"/>
    </source>
</evidence>
<accession>A0A1B8ZY24</accession>
<gene>
    <name evidence="3" type="ORF">BBI01_06945</name>
</gene>
<evidence type="ECO:0008006" key="5">
    <source>
        <dbReference type="Google" id="ProtNLM"/>
    </source>
</evidence>
<dbReference type="GO" id="GO:0003677">
    <property type="term" value="F:DNA binding"/>
    <property type="evidence" value="ECO:0007669"/>
    <property type="project" value="InterPro"/>
</dbReference>
<dbReference type="InterPro" id="IPR036388">
    <property type="entry name" value="WH-like_DNA-bd_sf"/>
</dbReference>
<comment type="caution">
    <text evidence="3">The sequence shown here is derived from an EMBL/GenBank/DDBJ whole genome shotgun (WGS) entry which is preliminary data.</text>
</comment>
<dbReference type="Proteomes" id="UP000092651">
    <property type="component" value="Unassembled WGS sequence"/>
</dbReference>
<keyword evidence="2" id="KW-1133">Transmembrane helix</keyword>
<sequence length="161" mass="19222">MESFIAETEKAADSHKKDIQWVILISLAVFLLLVLYSWRIIKLLRERKNTLRTESEKLKSKMNDKKQDELIELARSNHPEFLNLFKEAYPEFIQKLLYINPGLENSELAFCAMLKLHFTSKEIANYTLIQHRTVQQKKYRIRKKLNIPTETDIYQFFDELV</sequence>
<protein>
    <recommendedName>
        <fullName evidence="5">HTH luxR-type domain-containing protein</fullName>
    </recommendedName>
</protein>
<dbReference type="Gene3D" id="1.10.10.10">
    <property type="entry name" value="Winged helix-like DNA-binding domain superfamily/Winged helix DNA-binding domain"/>
    <property type="match status" value="1"/>
</dbReference>
<dbReference type="GO" id="GO:0006355">
    <property type="term" value="P:regulation of DNA-templated transcription"/>
    <property type="evidence" value="ECO:0007669"/>
    <property type="project" value="InterPro"/>
</dbReference>
<keyword evidence="1" id="KW-0175">Coiled coil</keyword>
<evidence type="ECO:0000313" key="3">
    <source>
        <dbReference type="EMBL" id="OCA76485.1"/>
    </source>
</evidence>
<organism evidence="3 4">
    <name type="scientific">Chryseobacterium artocarpi</name>
    <dbReference type="NCBI Taxonomy" id="1414727"/>
    <lineage>
        <taxon>Bacteria</taxon>
        <taxon>Pseudomonadati</taxon>
        <taxon>Bacteroidota</taxon>
        <taxon>Flavobacteriia</taxon>
        <taxon>Flavobacteriales</taxon>
        <taxon>Weeksellaceae</taxon>
        <taxon>Chryseobacterium group</taxon>
        <taxon>Chryseobacterium</taxon>
    </lineage>
</organism>
<proteinExistence type="predicted"/>
<keyword evidence="4" id="KW-1185">Reference proteome</keyword>
<feature type="coiled-coil region" evidence="1">
    <location>
        <begin position="41"/>
        <end position="68"/>
    </location>
</feature>
<feature type="transmembrane region" description="Helical" evidence="2">
    <location>
        <begin position="19"/>
        <end position="38"/>
    </location>
</feature>
<dbReference type="InterPro" id="IPR016032">
    <property type="entry name" value="Sig_transdc_resp-reg_C-effctor"/>
</dbReference>